<evidence type="ECO:0000313" key="3">
    <source>
        <dbReference type="EMBL" id="CAL6086890.1"/>
    </source>
</evidence>
<name>A0AA86TQ26_9EUKA</name>
<dbReference type="InterPro" id="IPR017896">
    <property type="entry name" value="4Fe4S_Fe-S-bd"/>
</dbReference>
<reference evidence="3 4" key="2">
    <citation type="submission" date="2024-07" db="EMBL/GenBank/DDBJ databases">
        <authorList>
            <person name="Akdeniz Z."/>
        </authorList>
    </citation>
    <scope>NUCLEOTIDE SEQUENCE [LARGE SCALE GENOMIC DNA]</scope>
</reference>
<proteinExistence type="predicted"/>
<gene>
    <name evidence="2" type="ORF">HINF_LOCUS12076</name>
    <name evidence="3" type="ORF">HINF_LOCUS63385</name>
</gene>
<evidence type="ECO:0000313" key="4">
    <source>
        <dbReference type="Proteomes" id="UP001642409"/>
    </source>
</evidence>
<evidence type="ECO:0000259" key="1">
    <source>
        <dbReference type="PROSITE" id="PS51379"/>
    </source>
</evidence>
<evidence type="ECO:0000313" key="2">
    <source>
        <dbReference type="EMBL" id="CAI9924431.1"/>
    </source>
</evidence>
<feature type="domain" description="4Fe-4S ferredoxin-type" evidence="1">
    <location>
        <begin position="1184"/>
        <end position="1218"/>
    </location>
</feature>
<sequence>MLLNTLVLNNFYFCEWMFESRLWMPKYNCELSQTLNLDNWSNPSQNIASDQTTLDTRVVTAASLVRSNDRDISLFKLLDLSHSGMLANAHIFFNVSISLKNSQKIVKVAPFGSVLGRLDNVSVSGCVNITIEDYATLSEFKLSKLLGDIGDDSDLINHPSDFADEFNFRNISSSLKYFINGVEITADGVQNNVKFSLVNAFDEQVNISQNTYQLSSDSSMHHFTYKLTDSVTSQTEYITAWFPFQLKDVSNDNSNALNDLYPYPLQMSLEKFYETKGMAARRFNATGFELEYPYLFTDLVVYQDNTKAAAVINNQLLICTGAKVFDIKTKSCITRDECLTKPNQLIFQSTCVLYCPNNFFSFNKACYQTCPQHLGAYLENGICKQVPDSYFAAENKSVQTCSQFTFLKGCFKTCPYGTITQGQTCKEPVDISECQSGEYLILSGLTDNIFYNICSKSAPEWMYSSADRAEKELNVYKEPCSGNLGISNENIESPAYLKDNGICQQMCSDGFYKQESTQSCHECISSVYDGGLILEPTNSKCIPSCTKYTLSASNKKICQDKSPLNCPVWEITSKGQYLCLPECKQGQFLNESVCSYCDPQQFQQPDMINGGCICLPSYFQKTLQPLVCTECDTHLHYKDFKEGSVCVCIDKWLEKKGKCVADCIHTKVFLENAVECSDCTNGLIPSVDQDKCVAVDSCQPAGFLNLAGTYCIEKCSSEDAVPNNGKCILCPNLDALSIYQNEICVCVFGATMESTKCGCNQGFVNQGSSCSCAGKISSDVSICADKCPATEVFITGAAKCSICTGQVPNLEQTACVGETECAPGFLNLDKTKCIINCNLDKAGVGSDNRCTKCEIINSLSYFEDQISSCACAPNAIGTGSSCSCNTANGFTDPGCTCANKISFDSTLCAEKCPSTEVFLSLATKCSQCANNLVPNVNQDQCVTKTSCSPGYLNLAQTFCISSCATESVYHNSQNQCATCESLDTLSVYKNEICVCVFGASIVSPATKCSCNQGFVNQGSSCSCSGMISSNELICANKCPETEVFITGAAKCSTCTGQQVPNLGQTACVDKTQCSPGFLNLLGTKCIANCNLDKAGSGPDNQCGKCDIINVLSYFNDQINSCACAPNAIGTGSSCSCNTANGFTDPGCTCANKISIDGTLCSEQCRGAEVSINNAQKCTKCKQTEIPNPNHDACTDDCYMFLGTCYESCPKGSLKTHQKTCVTDCKVFDQLPNPTSCEVAGISPCMTVRKIPNGYVCTACESFEFQNGFECTTNCDGQFILSTNKKFCTSVCGIYPKAYAVEIFNQVSVNVCYDQCPPEAPDYSTEILIGTQKCFLGACDPAKKFLETNFKCVTYCASGMYFVNQSARIKYQCLQANATCNKYFISEG</sequence>
<accession>A0AA86TQ26</accession>
<protein>
    <submittedName>
        <fullName evidence="2">Cysteine-rich membrane protein 2</fullName>
    </submittedName>
    <submittedName>
        <fullName evidence="3">Cysteine-rich_membrane protein 2</fullName>
    </submittedName>
</protein>
<dbReference type="Proteomes" id="UP001642409">
    <property type="component" value="Unassembled WGS sequence"/>
</dbReference>
<reference evidence="2" key="1">
    <citation type="submission" date="2023-06" db="EMBL/GenBank/DDBJ databases">
        <authorList>
            <person name="Kurt Z."/>
        </authorList>
    </citation>
    <scope>NUCLEOTIDE SEQUENCE</scope>
</reference>
<dbReference type="PROSITE" id="PS51379">
    <property type="entry name" value="4FE4S_FER_2"/>
    <property type="match status" value="1"/>
</dbReference>
<organism evidence="2">
    <name type="scientific">Hexamita inflata</name>
    <dbReference type="NCBI Taxonomy" id="28002"/>
    <lineage>
        <taxon>Eukaryota</taxon>
        <taxon>Metamonada</taxon>
        <taxon>Diplomonadida</taxon>
        <taxon>Hexamitidae</taxon>
        <taxon>Hexamitinae</taxon>
        <taxon>Hexamita</taxon>
    </lineage>
</organism>
<dbReference type="EMBL" id="CAXDID020000396">
    <property type="protein sequence ID" value="CAL6086890.1"/>
    <property type="molecule type" value="Genomic_DNA"/>
</dbReference>
<comment type="caution">
    <text evidence="2">The sequence shown here is derived from an EMBL/GenBank/DDBJ whole genome shotgun (WGS) entry which is preliminary data.</text>
</comment>
<keyword evidence="4" id="KW-1185">Reference proteome</keyword>
<dbReference type="EMBL" id="CATOUU010000311">
    <property type="protein sequence ID" value="CAI9924431.1"/>
    <property type="molecule type" value="Genomic_DNA"/>
</dbReference>